<proteinExistence type="predicted"/>
<dbReference type="EMBL" id="HBUE01259767">
    <property type="protein sequence ID" value="CAG6558484.1"/>
    <property type="molecule type" value="Transcribed_RNA"/>
</dbReference>
<protein>
    <submittedName>
        <fullName evidence="2">(northern house mosquito) hypothetical protein</fullName>
    </submittedName>
</protein>
<keyword evidence="1" id="KW-0812">Transmembrane</keyword>
<reference evidence="2" key="1">
    <citation type="submission" date="2021-05" db="EMBL/GenBank/DDBJ databases">
        <authorList>
            <person name="Alioto T."/>
            <person name="Alioto T."/>
            <person name="Gomez Garrido J."/>
        </authorList>
    </citation>
    <scope>NUCLEOTIDE SEQUENCE</scope>
</reference>
<evidence type="ECO:0000313" key="2">
    <source>
        <dbReference type="EMBL" id="CAG6507155.1"/>
    </source>
</evidence>
<evidence type="ECO:0000256" key="1">
    <source>
        <dbReference type="SAM" id="Phobius"/>
    </source>
</evidence>
<dbReference type="EMBL" id="HBUE01154714">
    <property type="protein sequence ID" value="CAG6507155.1"/>
    <property type="molecule type" value="Transcribed_RNA"/>
</dbReference>
<feature type="transmembrane region" description="Helical" evidence="1">
    <location>
        <begin position="38"/>
        <end position="63"/>
    </location>
</feature>
<organism evidence="2">
    <name type="scientific">Culex pipiens</name>
    <name type="common">House mosquito</name>
    <dbReference type="NCBI Taxonomy" id="7175"/>
    <lineage>
        <taxon>Eukaryota</taxon>
        <taxon>Metazoa</taxon>
        <taxon>Ecdysozoa</taxon>
        <taxon>Arthropoda</taxon>
        <taxon>Hexapoda</taxon>
        <taxon>Insecta</taxon>
        <taxon>Pterygota</taxon>
        <taxon>Neoptera</taxon>
        <taxon>Endopterygota</taxon>
        <taxon>Diptera</taxon>
        <taxon>Nematocera</taxon>
        <taxon>Culicoidea</taxon>
        <taxon>Culicidae</taxon>
        <taxon>Culicinae</taxon>
        <taxon>Culicini</taxon>
        <taxon>Culex</taxon>
        <taxon>Culex</taxon>
    </lineage>
</organism>
<accession>A0A8D8D6R7</accession>
<name>A0A8D8D6R7_CULPI</name>
<sequence length="99" mass="11414">MGTTTFYNFALRLRIFHRFCLFVCFIRPSCPKPALGKYLQLCLVFSVFFFCVICLFFFTQLIFSDFHRFLVILLNILLPHQDSRSNGLKSTSTGLGGSL</sequence>
<dbReference type="AlphaFoldDB" id="A0A8D8D6R7"/>
<keyword evidence="1" id="KW-0472">Membrane</keyword>
<keyword evidence="1" id="KW-1133">Transmembrane helix</keyword>